<reference evidence="1" key="1">
    <citation type="submission" date="2022-05" db="EMBL/GenBank/DDBJ databases">
        <authorList>
            <person name="Okamura Y."/>
        </authorList>
    </citation>
    <scope>NUCLEOTIDE SEQUENCE</scope>
</reference>
<name>A0A9P0TMI1_PIEBR</name>
<accession>A0A9P0TMI1</accession>
<organism evidence="1 2">
    <name type="scientific">Pieris brassicae</name>
    <name type="common">White butterfly</name>
    <name type="synonym">Large white butterfly</name>
    <dbReference type="NCBI Taxonomy" id="7116"/>
    <lineage>
        <taxon>Eukaryota</taxon>
        <taxon>Metazoa</taxon>
        <taxon>Ecdysozoa</taxon>
        <taxon>Arthropoda</taxon>
        <taxon>Hexapoda</taxon>
        <taxon>Insecta</taxon>
        <taxon>Pterygota</taxon>
        <taxon>Neoptera</taxon>
        <taxon>Endopterygota</taxon>
        <taxon>Lepidoptera</taxon>
        <taxon>Glossata</taxon>
        <taxon>Ditrysia</taxon>
        <taxon>Papilionoidea</taxon>
        <taxon>Pieridae</taxon>
        <taxon>Pierinae</taxon>
        <taxon>Pieris</taxon>
    </lineage>
</organism>
<sequence>MRLASARMKSSRLSCCTGLYVARRVDDTPQCGPLHSPHSILALHPYIGLIGLKSMWNWRRIFSKLGTHEQCVQFVEQRGLIPTAKNVYISSKGNDFNKIVRATI</sequence>
<evidence type="ECO:0000313" key="1">
    <source>
        <dbReference type="EMBL" id="CAH4034452.1"/>
    </source>
</evidence>
<dbReference type="Proteomes" id="UP001152562">
    <property type="component" value="Unassembled WGS sequence"/>
</dbReference>
<proteinExistence type="predicted"/>
<protein>
    <submittedName>
        <fullName evidence="1">Uncharacterized protein</fullName>
    </submittedName>
</protein>
<comment type="caution">
    <text evidence="1">The sequence shown here is derived from an EMBL/GenBank/DDBJ whole genome shotgun (WGS) entry which is preliminary data.</text>
</comment>
<evidence type="ECO:0000313" key="2">
    <source>
        <dbReference type="Proteomes" id="UP001152562"/>
    </source>
</evidence>
<gene>
    <name evidence="1" type="ORF">PIBRA_LOCUS10635</name>
</gene>
<keyword evidence="2" id="KW-1185">Reference proteome</keyword>
<dbReference type="AlphaFoldDB" id="A0A9P0TMI1"/>
<dbReference type="EMBL" id="CALOZG010000040">
    <property type="protein sequence ID" value="CAH4034452.1"/>
    <property type="molecule type" value="Genomic_DNA"/>
</dbReference>